<protein>
    <submittedName>
        <fullName evidence="1">Uncharacterized protein</fullName>
    </submittedName>
</protein>
<accession>A0AAV4SE16</accession>
<gene>
    <name evidence="1" type="ORF">CEXT_705071</name>
</gene>
<dbReference type="Proteomes" id="UP001054945">
    <property type="component" value="Unassembled WGS sequence"/>
</dbReference>
<evidence type="ECO:0000313" key="1">
    <source>
        <dbReference type="EMBL" id="GIY31441.1"/>
    </source>
</evidence>
<comment type="caution">
    <text evidence="1">The sequence shown here is derived from an EMBL/GenBank/DDBJ whole genome shotgun (WGS) entry which is preliminary data.</text>
</comment>
<keyword evidence="2" id="KW-1185">Reference proteome</keyword>
<sequence length="116" mass="13977">MAREILPSEQREREIQKKMGFTFRSRRVMGETEGENEGEKMDLGEKGLFFQKKRCGWGKRRFKTNSFPLLERRLSVPLAREIFPSEQRERETQRKWDLPFDHGVSWETDERVEGRK</sequence>
<dbReference type="EMBL" id="BPLR01009381">
    <property type="protein sequence ID" value="GIY31441.1"/>
    <property type="molecule type" value="Genomic_DNA"/>
</dbReference>
<organism evidence="1 2">
    <name type="scientific">Caerostris extrusa</name>
    <name type="common">Bark spider</name>
    <name type="synonym">Caerostris bankana</name>
    <dbReference type="NCBI Taxonomy" id="172846"/>
    <lineage>
        <taxon>Eukaryota</taxon>
        <taxon>Metazoa</taxon>
        <taxon>Ecdysozoa</taxon>
        <taxon>Arthropoda</taxon>
        <taxon>Chelicerata</taxon>
        <taxon>Arachnida</taxon>
        <taxon>Araneae</taxon>
        <taxon>Araneomorphae</taxon>
        <taxon>Entelegynae</taxon>
        <taxon>Araneoidea</taxon>
        <taxon>Araneidae</taxon>
        <taxon>Caerostris</taxon>
    </lineage>
</organism>
<name>A0AAV4SE16_CAEEX</name>
<reference evidence="1 2" key="1">
    <citation type="submission" date="2021-06" db="EMBL/GenBank/DDBJ databases">
        <title>Caerostris extrusa draft genome.</title>
        <authorList>
            <person name="Kono N."/>
            <person name="Arakawa K."/>
        </authorList>
    </citation>
    <scope>NUCLEOTIDE SEQUENCE [LARGE SCALE GENOMIC DNA]</scope>
</reference>
<dbReference type="AlphaFoldDB" id="A0AAV4SE16"/>
<proteinExistence type="predicted"/>
<evidence type="ECO:0000313" key="2">
    <source>
        <dbReference type="Proteomes" id="UP001054945"/>
    </source>
</evidence>